<dbReference type="SUPFAM" id="SSF56801">
    <property type="entry name" value="Acetyl-CoA synthetase-like"/>
    <property type="match status" value="1"/>
</dbReference>
<dbReference type="STRING" id="1089455.MOPEL_134_00380"/>
<dbReference type="InterPro" id="IPR000873">
    <property type="entry name" value="AMP-dep_synth/lig_dom"/>
</dbReference>
<keyword evidence="2 6" id="KW-0436">Ligase</keyword>
<dbReference type="eggNOG" id="COG0318">
    <property type="taxonomic scope" value="Bacteria"/>
</dbReference>
<dbReference type="AlphaFoldDB" id="H5UVJ6"/>
<comment type="similarity">
    <text evidence="1">Belongs to the ATP-dependent AMP-binding enzyme family.</text>
</comment>
<evidence type="ECO:0000259" key="5">
    <source>
        <dbReference type="Pfam" id="PF13193"/>
    </source>
</evidence>
<dbReference type="InterPro" id="IPR042099">
    <property type="entry name" value="ANL_N_sf"/>
</dbReference>
<dbReference type="GO" id="GO:0006631">
    <property type="term" value="P:fatty acid metabolic process"/>
    <property type="evidence" value="ECO:0007669"/>
    <property type="project" value="TreeGrafter"/>
</dbReference>
<evidence type="ECO:0000313" key="7">
    <source>
        <dbReference type="Proteomes" id="UP000004367"/>
    </source>
</evidence>
<dbReference type="InterPro" id="IPR025110">
    <property type="entry name" value="AMP-bd_C"/>
</dbReference>
<dbReference type="Pfam" id="PF00501">
    <property type="entry name" value="AMP-binding"/>
    <property type="match status" value="1"/>
</dbReference>
<keyword evidence="3" id="KW-0812">Transmembrane</keyword>
<dbReference type="PANTHER" id="PTHR43201">
    <property type="entry name" value="ACYL-COA SYNTHETASE"/>
    <property type="match status" value="1"/>
</dbReference>
<dbReference type="Pfam" id="PF13193">
    <property type="entry name" value="AMP-binding_C"/>
    <property type="match status" value="1"/>
</dbReference>
<dbReference type="InterPro" id="IPR020845">
    <property type="entry name" value="AMP-binding_CS"/>
</dbReference>
<keyword evidence="3" id="KW-1133">Transmembrane helix</keyword>
<keyword evidence="3" id="KW-0472">Membrane</keyword>
<dbReference type="CDD" id="cd05936">
    <property type="entry name" value="FC-FACS_FadD_like"/>
    <property type="match status" value="1"/>
</dbReference>
<feature type="domain" description="AMP-dependent synthetase/ligase" evidence="4">
    <location>
        <begin position="9"/>
        <end position="364"/>
    </location>
</feature>
<accession>H5UVJ6</accession>
<dbReference type="EMBL" id="BAFE01000093">
    <property type="protein sequence ID" value="GAB49754.1"/>
    <property type="molecule type" value="Genomic_DNA"/>
</dbReference>
<gene>
    <name evidence="6" type="ORF">MOPEL_134_00380</name>
</gene>
<dbReference type="Gene3D" id="3.30.300.30">
    <property type="match status" value="1"/>
</dbReference>
<dbReference type="FunFam" id="3.30.300.30:FF:000008">
    <property type="entry name" value="2,3-dihydroxybenzoate-AMP ligase"/>
    <property type="match status" value="1"/>
</dbReference>
<protein>
    <submittedName>
        <fullName evidence="6">Putative long-chain fatty-acid--CoA ligase</fullName>
    </submittedName>
</protein>
<dbReference type="PANTHER" id="PTHR43201:SF5">
    <property type="entry name" value="MEDIUM-CHAIN ACYL-COA LIGASE ACSF2, MITOCHONDRIAL"/>
    <property type="match status" value="1"/>
</dbReference>
<feature type="transmembrane region" description="Helical" evidence="3">
    <location>
        <begin position="66"/>
        <end position="85"/>
    </location>
</feature>
<dbReference type="GO" id="GO:0031956">
    <property type="term" value="F:medium-chain fatty acid-CoA ligase activity"/>
    <property type="evidence" value="ECO:0007669"/>
    <property type="project" value="TreeGrafter"/>
</dbReference>
<keyword evidence="7" id="KW-1185">Reference proteome</keyword>
<evidence type="ECO:0000259" key="4">
    <source>
        <dbReference type="Pfam" id="PF00501"/>
    </source>
</evidence>
<evidence type="ECO:0000313" key="6">
    <source>
        <dbReference type="EMBL" id="GAB49754.1"/>
    </source>
</evidence>
<dbReference type="InterPro" id="IPR045851">
    <property type="entry name" value="AMP-bd_C_sf"/>
</dbReference>
<dbReference type="PROSITE" id="PS00455">
    <property type="entry name" value="AMP_BINDING"/>
    <property type="match status" value="1"/>
</dbReference>
<evidence type="ECO:0000256" key="1">
    <source>
        <dbReference type="ARBA" id="ARBA00006432"/>
    </source>
</evidence>
<organism evidence="6 7">
    <name type="scientific">Mobilicoccus pelagius NBRC 104925</name>
    <dbReference type="NCBI Taxonomy" id="1089455"/>
    <lineage>
        <taxon>Bacteria</taxon>
        <taxon>Bacillati</taxon>
        <taxon>Actinomycetota</taxon>
        <taxon>Actinomycetes</taxon>
        <taxon>Micrococcales</taxon>
        <taxon>Dermatophilaceae</taxon>
        <taxon>Mobilicoccus</taxon>
    </lineage>
</organism>
<dbReference type="RefSeq" id="WP_009483597.1">
    <property type="nucleotide sequence ID" value="NZ_BAFE01000093.1"/>
</dbReference>
<sequence>MNLAANLAVTAARLPDAIAVKIDDEEWTYARLADAAARFTAHLRSTGIRPGDRIALSLPNVPAFPIVYYGALAAGAIVMPLNPLFKPREVTYYLEDAGASLLVCLPDSDAETSARALGVDVVTADAFSDLLAACEPDTRIEDRDERDTAVLLYTSGTTGRPKGAELMHLNLQSNQRVTGDVLIHATEDDVVMGCLPLFHVFGMTCAMNMAFAVGATLTLIPRFEPAKALDMLRRDRVTVFFGVPTMYGALLAAAGALPEGTDLGIDALRVCISGGASMPVELMRRFEARFGCMILEGYGLSESSPAASFNQPHAERKPGSVGFPVPGVEMKLVPVAVEGDEGSAAAEGLGEIAIRGENIMRGYWNNPEATAAVLDEDGWFRTGDMGRVDEDGYYYIVDRAKDLIIRGGYNVYPREVEEVLYEHPAVAEVAVVGMTHEQYGEEVGAYVVARAGHSIDVEELREFAKERVAAYKYPRVIRILEELPKGATGKILKRELPRDV</sequence>
<dbReference type="Gene3D" id="3.40.50.12780">
    <property type="entry name" value="N-terminal domain of ligase-like"/>
    <property type="match status" value="1"/>
</dbReference>
<dbReference type="Proteomes" id="UP000004367">
    <property type="component" value="Unassembled WGS sequence"/>
</dbReference>
<evidence type="ECO:0000256" key="2">
    <source>
        <dbReference type="ARBA" id="ARBA00022598"/>
    </source>
</evidence>
<reference evidence="6 7" key="1">
    <citation type="submission" date="2012-02" db="EMBL/GenBank/DDBJ databases">
        <title>Whole genome shotgun sequence of Mobilicoccus pelagius NBRC 104925.</title>
        <authorList>
            <person name="Yoshida Y."/>
            <person name="Hosoyama A."/>
            <person name="Tsuchikane K."/>
            <person name="Katsumata H."/>
            <person name="Yamazaki S."/>
            <person name="Fujita N."/>
        </authorList>
    </citation>
    <scope>NUCLEOTIDE SEQUENCE [LARGE SCALE GENOMIC DNA]</scope>
    <source>
        <strain evidence="6 7">NBRC 104925</strain>
    </source>
</reference>
<dbReference type="OrthoDB" id="9803968at2"/>
<feature type="domain" description="AMP-binding enzyme C-terminal" evidence="5">
    <location>
        <begin position="415"/>
        <end position="490"/>
    </location>
</feature>
<proteinExistence type="inferred from homology"/>
<evidence type="ECO:0000256" key="3">
    <source>
        <dbReference type="SAM" id="Phobius"/>
    </source>
</evidence>
<name>H5UVJ6_9MICO</name>
<feature type="transmembrane region" description="Helical" evidence="3">
    <location>
        <begin position="237"/>
        <end position="257"/>
    </location>
</feature>
<comment type="caution">
    <text evidence="6">The sequence shown here is derived from an EMBL/GenBank/DDBJ whole genome shotgun (WGS) entry which is preliminary data.</text>
</comment>